<comment type="caution">
    <text evidence="1">The sequence shown here is derived from an EMBL/GenBank/DDBJ whole genome shotgun (WGS) entry which is preliminary data.</text>
</comment>
<dbReference type="RefSeq" id="WP_113806603.1">
    <property type="nucleotide sequence ID" value="NZ_QOCW01000014.1"/>
</dbReference>
<dbReference type="GO" id="GO:0043937">
    <property type="term" value="P:regulation of sporulation"/>
    <property type="evidence" value="ECO:0007669"/>
    <property type="project" value="InterPro"/>
</dbReference>
<dbReference type="GO" id="GO:0046983">
    <property type="term" value="F:protein dimerization activity"/>
    <property type="evidence" value="ECO:0007669"/>
    <property type="project" value="InterPro"/>
</dbReference>
<dbReference type="InterPro" id="IPR018540">
    <property type="entry name" value="Spo0E-like"/>
</dbReference>
<dbReference type="InterPro" id="IPR036638">
    <property type="entry name" value="HLH_DNA-bd_sf"/>
</dbReference>
<reference evidence="1 2" key="1">
    <citation type="submission" date="2018-07" db="EMBL/GenBank/DDBJ databases">
        <title>Lottiidibacillus patelloidae gen. nov., sp. nov., isolated from the intestinal tract of a marine limpet and the reclassification of B. taeanensis BH030017T, B. algicola KMM 3737T and B. hwajinpoensis SW-72T as genus Lottiidibacillus.</title>
        <authorList>
            <person name="Liu R."/>
            <person name="Huang Z."/>
        </authorList>
    </citation>
    <scope>NUCLEOTIDE SEQUENCE [LARGE SCALE GENOMIC DNA]</scope>
    <source>
        <strain evidence="1 2">BH030017</strain>
    </source>
</reference>
<evidence type="ECO:0000313" key="1">
    <source>
        <dbReference type="EMBL" id="RBW68954.1"/>
    </source>
</evidence>
<gene>
    <name evidence="1" type="ORF">DS031_13510</name>
</gene>
<dbReference type="InterPro" id="IPR037208">
    <property type="entry name" value="Spo0E-like_sf"/>
</dbReference>
<name>A0A366XXT2_9BACI</name>
<dbReference type="SUPFAM" id="SSF140500">
    <property type="entry name" value="BAS1536-like"/>
    <property type="match status" value="1"/>
</dbReference>
<dbReference type="Pfam" id="PF09388">
    <property type="entry name" value="SpoOE-like"/>
    <property type="match status" value="1"/>
</dbReference>
<organism evidence="1 2">
    <name type="scientific">Bacillus taeanensis</name>
    <dbReference type="NCBI Taxonomy" id="273032"/>
    <lineage>
        <taxon>Bacteria</taxon>
        <taxon>Bacillati</taxon>
        <taxon>Bacillota</taxon>
        <taxon>Bacilli</taxon>
        <taxon>Bacillales</taxon>
        <taxon>Bacillaceae</taxon>
        <taxon>Bacillus</taxon>
    </lineage>
</organism>
<dbReference type="Proteomes" id="UP000253314">
    <property type="component" value="Unassembled WGS sequence"/>
</dbReference>
<dbReference type="EMBL" id="QOCW01000014">
    <property type="protein sequence ID" value="RBW68954.1"/>
    <property type="molecule type" value="Genomic_DNA"/>
</dbReference>
<keyword evidence="2" id="KW-1185">Reference proteome</keyword>
<protein>
    <submittedName>
        <fullName evidence="1">Sporulation protein Spo0E</fullName>
    </submittedName>
</protein>
<dbReference type="Gene3D" id="4.10.280.10">
    <property type="entry name" value="Helix-loop-helix DNA-binding domain"/>
    <property type="match status" value="1"/>
</dbReference>
<dbReference type="AlphaFoldDB" id="A0A366XXT2"/>
<accession>A0A366XXT2</accession>
<sequence length="60" mass="7150">MGQNIDLIEEIEALRKEMYEAYSQYGNFTDHRIVRISQLLDEKLNSLRFVQCKEKELVNS</sequence>
<proteinExistence type="predicted"/>
<evidence type="ECO:0000313" key="2">
    <source>
        <dbReference type="Proteomes" id="UP000253314"/>
    </source>
</evidence>
<dbReference type="OrthoDB" id="2973153at2"/>